<dbReference type="GO" id="GO:0005506">
    <property type="term" value="F:iron ion binding"/>
    <property type="evidence" value="ECO:0007669"/>
    <property type="project" value="InterPro"/>
</dbReference>
<dbReference type="SUPFAM" id="SSF48264">
    <property type="entry name" value="Cytochrome P450"/>
    <property type="match status" value="1"/>
</dbReference>
<dbReference type="PANTHER" id="PTHR24286">
    <property type="entry name" value="CYTOCHROME P450 26"/>
    <property type="match status" value="1"/>
</dbReference>
<dbReference type="GO" id="GO:0004497">
    <property type="term" value="F:monooxygenase activity"/>
    <property type="evidence" value="ECO:0007669"/>
    <property type="project" value="InterPro"/>
</dbReference>
<evidence type="ECO:0000313" key="7">
    <source>
        <dbReference type="EMBL" id="KAB2603016.1"/>
    </source>
</evidence>
<keyword evidence="4 6" id="KW-0408">Iron</keyword>
<feature type="binding site" description="axial binding residue" evidence="6">
    <location>
        <position position="468"/>
    </location>
    <ligand>
        <name>heme</name>
        <dbReference type="ChEBI" id="CHEBI:30413"/>
    </ligand>
    <ligandPart>
        <name>Fe</name>
        <dbReference type="ChEBI" id="CHEBI:18248"/>
    </ligandPart>
</feature>
<dbReference type="GO" id="GO:0020037">
    <property type="term" value="F:heme binding"/>
    <property type="evidence" value="ECO:0007669"/>
    <property type="project" value="InterPro"/>
</dbReference>
<dbReference type="CDD" id="cd11071">
    <property type="entry name" value="CYP74"/>
    <property type="match status" value="1"/>
</dbReference>
<name>A0A5N5FIP6_9ROSA</name>
<dbReference type="EMBL" id="SMOL01000695">
    <property type="protein sequence ID" value="KAB2603016.1"/>
    <property type="molecule type" value="Genomic_DNA"/>
</dbReference>
<proteinExistence type="inferred from homology"/>
<comment type="caution">
    <text evidence="7">The sequence shown here is derived from an EMBL/GenBank/DDBJ whole genome shotgun (WGS) entry which is preliminary data.</text>
</comment>
<evidence type="ECO:0000256" key="5">
    <source>
        <dbReference type="ARBA" id="ARBA00023239"/>
    </source>
</evidence>
<reference evidence="7 8" key="1">
    <citation type="submission" date="2019-09" db="EMBL/GenBank/DDBJ databases">
        <authorList>
            <person name="Ou C."/>
        </authorList>
    </citation>
    <scope>NUCLEOTIDE SEQUENCE [LARGE SCALE GENOMIC DNA]</scope>
    <source>
        <strain evidence="7">S2</strain>
        <tissue evidence="7">Leaf</tissue>
    </source>
</reference>
<reference evidence="7 8" key="3">
    <citation type="submission" date="2019-11" db="EMBL/GenBank/DDBJ databases">
        <title>A de novo genome assembly of a pear dwarfing rootstock.</title>
        <authorList>
            <person name="Wang F."/>
            <person name="Wang J."/>
            <person name="Li S."/>
            <person name="Zhang Y."/>
            <person name="Fang M."/>
            <person name="Ma L."/>
            <person name="Zhao Y."/>
            <person name="Jiang S."/>
        </authorList>
    </citation>
    <scope>NUCLEOTIDE SEQUENCE [LARGE SCALE GENOMIC DNA]</scope>
    <source>
        <strain evidence="7">S2</strain>
        <tissue evidence="7">Leaf</tissue>
    </source>
</reference>
<keyword evidence="8" id="KW-1185">Reference proteome</keyword>
<dbReference type="GO" id="GO:0016705">
    <property type="term" value="F:oxidoreductase activity, acting on paired donors, with incorporation or reduction of molecular oxygen"/>
    <property type="evidence" value="ECO:0007669"/>
    <property type="project" value="InterPro"/>
</dbReference>
<evidence type="ECO:0000313" key="8">
    <source>
        <dbReference type="Proteomes" id="UP000327157"/>
    </source>
</evidence>
<organism evidence="7 8">
    <name type="scientific">Pyrus ussuriensis x Pyrus communis</name>
    <dbReference type="NCBI Taxonomy" id="2448454"/>
    <lineage>
        <taxon>Eukaryota</taxon>
        <taxon>Viridiplantae</taxon>
        <taxon>Streptophyta</taxon>
        <taxon>Embryophyta</taxon>
        <taxon>Tracheophyta</taxon>
        <taxon>Spermatophyta</taxon>
        <taxon>Magnoliopsida</taxon>
        <taxon>eudicotyledons</taxon>
        <taxon>Gunneridae</taxon>
        <taxon>Pentapetalae</taxon>
        <taxon>rosids</taxon>
        <taxon>fabids</taxon>
        <taxon>Rosales</taxon>
        <taxon>Rosaceae</taxon>
        <taxon>Amygdaloideae</taxon>
        <taxon>Maleae</taxon>
        <taxon>Pyrus</taxon>
    </lineage>
</organism>
<dbReference type="GO" id="GO:0016829">
    <property type="term" value="F:lyase activity"/>
    <property type="evidence" value="ECO:0007669"/>
    <property type="project" value="UniProtKB-KW"/>
</dbReference>
<dbReference type="PANTHER" id="PTHR24286:SF302">
    <property type="entry name" value="ALLENE OXIDE SYNTHASE 2"/>
    <property type="match status" value="1"/>
</dbReference>
<comment type="cofactor">
    <cofactor evidence="6">
        <name>heme</name>
        <dbReference type="ChEBI" id="CHEBI:30413"/>
    </cofactor>
</comment>
<protein>
    <submittedName>
        <fullName evidence="7">Allene oxide synthase-like</fullName>
    </submittedName>
</protein>
<dbReference type="FunFam" id="1.10.630.10:FF:000024">
    <property type="entry name" value="Allene oxide synthase, chloroplastic"/>
    <property type="match status" value="1"/>
</dbReference>
<dbReference type="Pfam" id="PF00067">
    <property type="entry name" value="p450"/>
    <property type="match status" value="1"/>
</dbReference>
<comment type="similarity">
    <text evidence="1">Belongs to the cytochrome P450 family.</text>
</comment>
<dbReference type="Gene3D" id="1.10.630.10">
    <property type="entry name" value="Cytochrome P450"/>
    <property type="match status" value="1"/>
</dbReference>
<sequence length="514" mass="57440">MHIVLIPCTTHPTTLPLKPNSKLQIKISPIMSSSSSSSSSSPSNLPLKPIPGDYGMPLFGAIKDRYDYFYNQGRDNFFKIRMEKYQSTVFRTNMPPGALIAPNPKVIALLDAESFPILFDTTKVAKRDVLDGTYMPSTAYTGGYRMCAYLDPSEPNHATLKRYFASLLASKHNQFIPLFQSSLSDLFPKLEEQISKDGKADFNSLSDDMSFNFVFELFCGQSPSKTTLGSKGPSLVTLWLFPQLAPQITFGLPKFLMFAEDFLLHTFSYPAFLVKPAYQKLYDAVYESAGSALDLAEGNFGISREETCHNLLFLAGFNAFGGMKLLFPALIKWVASGGENLHRQLRNEIRTVVKESEGTITFSALDKMTLTKSVVFEALRIEPPVPYQYGKAKEDIVVHSHDATFEIKKGEMIFGNQNFVGKDPKVFENPEEFVGNRFVGEGEKLLKYVYWSNGRQADDHPTAENKQCAGKDIVVLMSRLMLVEFFLRYDTFTVDSGTVLLGSSVTFKTLTKAS</sequence>
<dbReference type="Proteomes" id="UP000327157">
    <property type="component" value="Chromosome 10"/>
</dbReference>
<dbReference type="PRINTS" id="PR00465">
    <property type="entry name" value="EP450IV"/>
</dbReference>
<evidence type="ECO:0000256" key="2">
    <source>
        <dbReference type="ARBA" id="ARBA00022617"/>
    </source>
</evidence>
<dbReference type="InterPro" id="IPR036396">
    <property type="entry name" value="Cyt_P450_sf"/>
</dbReference>
<dbReference type="GO" id="GO:0016125">
    <property type="term" value="P:sterol metabolic process"/>
    <property type="evidence" value="ECO:0007669"/>
    <property type="project" value="TreeGrafter"/>
</dbReference>
<dbReference type="GO" id="GO:0006631">
    <property type="term" value="P:fatty acid metabolic process"/>
    <property type="evidence" value="ECO:0007669"/>
    <property type="project" value="UniProtKB-ARBA"/>
</dbReference>
<evidence type="ECO:0000256" key="1">
    <source>
        <dbReference type="ARBA" id="ARBA00010617"/>
    </source>
</evidence>
<evidence type="ECO:0000256" key="3">
    <source>
        <dbReference type="ARBA" id="ARBA00022723"/>
    </source>
</evidence>
<evidence type="ECO:0000256" key="6">
    <source>
        <dbReference type="PIRSR" id="PIRSR602403-1"/>
    </source>
</evidence>
<evidence type="ECO:0000256" key="4">
    <source>
        <dbReference type="ARBA" id="ARBA00023004"/>
    </source>
</evidence>
<keyword evidence="5" id="KW-0456">Lyase</keyword>
<dbReference type="OrthoDB" id="2789670at2759"/>
<gene>
    <name evidence="7" type="ORF">D8674_004021</name>
</gene>
<accession>A0A5N5FIP6</accession>
<keyword evidence="3 6" id="KW-0479">Metal-binding</keyword>
<keyword evidence="2 6" id="KW-0349">Heme</keyword>
<dbReference type="InterPro" id="IPR002403">
    <property type="entry name" value="Cyt_P450_E_grp-IV"/>
</dbReference>
<reference evidence="8" key="2">
    <citation type="submission" date="2019-10" db="EMBL/GenBank/DDBJ databases">
        <title>A de novo genome assembly of a pear dwarfing rootstock.</title>
        <authorList>
            <person name="Wang F."/>
            <person name="Wang J."/>
            <person name="Li S."/>
            <person name="Zhang Y."/>
            <person name="Fang M."/>
            <person name="Ma L."/>
            <person name="Zhao Y."/>
            <person name="Jiang S."/>
        </authorList>
    </citation>
    <scope>NUCLEOTIDE SEQUENCE [LARGE SCALE GENOMIC DNA]</scope>
</reference>
<dbReference type="InterPro" id="IPR001128">
    <property type="entry name" value="Cyt_P450"/>
</dbReference>
<dbReference type="AlphaFoldDB" id="A0A5N5FIP6"/>